<dbReference type="Pfam" id="PF00550">
    <property type="entry name" value="PP-binding"/>
    <property type="match status" value="2"/>
</dbReference>
<sequence length="1709" mass="191186">MNALTNNTVNIKSKLANLSPEQKAALLAKMQVKQNKEAEFQDLVSWFHSQADNSAQRTAISCNEQTLSYQQLNQQANRLANYLVLKGVQAEQCVAICMERSCDLLVAILAVLKSGAAYLPLDPHSPKERLTTIIDDAQAPFVLTQHNYEQMFSDSSSDVCVLDTGYVQSYLAEMCHANLAIKPKSSDLAYVIYTSGSTGTPKGVMVEHGNVARLMSTSQPLFNFKQEDVWTLFHSYAFDFSVWEIWGALLFGGELVVVPYVTSRSPEAFSDLLIEKGVTVLNQTPTAFSSVQKVMLSKSQTHQLRYVIFGGEALEPKSLQAWFEQYGQSTKLINMYGITETTVHVTYKEISQADIDGKVSNIGKPIPDLSHYILDDKQRKVPTGTVGELYVGGPGVTRGYLNRSQLTDERFITPSFSTIQGKLYRSGDLVKQLANGELEYVGRADNQVKLRGFRIELGEINSKIADLDDISDVITVLKSNTDDKQLVSYVILAEGHSSQWKQTLHSHLLHVLPEYMVPAAVVSCLALPTNINGKIDHAQLPVPQPDDYWQKQFVSPTNEVESKLCRVLANLFKLEQVGIEDNFFALGGDSLKTVNLVASAAEYGLYFDVADIFEAPTVAALAKRTKTHKNQENEQFVGPFELISEADREQLPSNVVTAYPMSRLQHGMVYHNQASVDNSVFHNILNQTFEGSIDFVAMKEAFARVMARHDILRTAFDLEQFEQPLQLVYDNVDVPIVMRDISDLAEHEQQQTIAQALKEQQQQRFDLSLAPLFRCEILQLDENKWELIWVEHHAILDGWSVASFMTQITNEYSAILAGKSYQIEVPEGYYRQFINMEQKALSNPKSQQFWDAYLADSKLTQLPLRPNHESARGPLKTMVPSKLFAELKALAATMNVPLKSLFLAAYSKTLSTFANEQDITFGLTSHGRPDNLDSRYLLGLYVTTLPLRMKIEQQSWQSLIKDVHAQEMRVWQQRHYPLSEMMQGRDNQTIFDTSFTFNNFNIVDEAQELDLKGTRDRKAQEIDDFPLSVGFIVKSLQDNVCELGVSFNPDLYNSMFAQQIQQYLLLSLQAMAEDCQQLATILSTQDDAIIAQLQGEEITQPNTPVFLALFERAVLSYGQLNAITDGDEHISYEVLEKKANQLAHYLIQQRNIKVGDRVGLLLSRSLDMAVAILAVMKAGAAYVPIDPQAPQERNLMIMQDAGLAILLTQSQFESSALAQNINSLVMDTLESELALTPTTSVSCCVSEQDLAYLMYTSGSTGTPKAVMVSHGNLAAYLDSAQSLYSVTYTDRVLQFSTFGFDIFVEEFFCALSQGANLIFRDNDIMDADKKFWHFMATQKITIASLPTAFWHLLVDQLEHTPNSNLRLLITGGEKMSEQRLARWQQHMNKEVQLFNTYGPTEATVIATAKEVSQLDCMEQAVPLGKALDNTGVMVYDAFGNPVPSHVVGEIYIYGPSVAKGYWQRDDLTAKAFVNIEVDGVSYPAFKTGDFAYINEHGELIFAGRSDDQVKIRGYRVEPQEIQQCMQSIDGVESALINVAKRDNNNQLQAFVKGDSNVQLTDIKVKLAAKLPEYMVPTLWANIEQWPLTLNGKIDTKALPDALPINANGATDIEKNEMEQSLADIWGALLEIDTGSISPASNFFDLGGHSLLMTRLLTQIQSKLGCELQLNELLQHGSLQAMAKLISDDLSLNNLSELKNNDELVQEMEW</sequence>
<evidence type="ECO:0000259" key="4">
    <source>
        <dbReference type="PROSITE" id="PS50075"/>
    </source>
</evidence>
<dbReference type="PROSITE" id="PS00455">
    <property type="entry name" value="AMP_BINDING"/>
    <property type="match status" value="2"/>
</dbReference>
<dbReference type="PANTHER" id="PTHR45527">
    <property type="entry name" value="NONRIBOSOMAL PEPTIDE SYNTHETASE"/>
    <property type="match status" value="1"/>
</dbReference>
<name>A0ABM9GKH3_9GAMM</name>
<organism evidence="5 6">
    <name type="scientific">Pseudoalteromonas holothuriae</name>
    <dbReference type="NCBI Taxonomy" id="2963714"/>
    <lineage>
        <taxon>Bacteria</taxon>
        <taxon>Pseudomonadati</taxon>
        <taxon>Pseudomonadota</taxon>
        <taxon>Gammaproteobacteria</taxon>
        <taxon>Alteromonadales</taxon>
        <taxon>Pseudoalteromonadaceae</taxon>
        <taxon>Pseudoalteromonas</taxon>
    </lineage>
</organism>
<dbReference type="Gene3D" id="3.30.559.30">
    <property type="entry name" value="Nonribosomal peptide synthetase, condensation domain"/>
    <property type="match status" value="1"/>
</dbReference>
<dbReference type="NCBIfam" id="NF003417">
    <property type="entry name" value="PRK04813.1"/>
    <property type="match status" value="2"/>
</dbReference>
<gene>
    <name evidence="5" type="primary">srfAB</name>
    <name evidence="5" type="ORF">PSECIP111951_02890</name>
</gene>
<comment type="cofactor">
    <cofactor evidence="1">
        <name>pantetheine 4'-phosphate</name>
        <dbReference type="ChEBI" id="CHEBI:47942"/>
    </cofactor>
</comment>
<dbReference type="InterPro" id="IPR020845">
    <property type="entry name" value="AMP-binding_CS"/>
</dbReference>
<dbReference type="SUPFAM" id="SSF56801">
    <property type="entry name" value="Acetyl-CoA synthetase-like"/>
    <property type="match status" value="2"/>
</dbReference>
<dbReference type="Pfam" id="PF00668">
    <property type="entry name" value="Condensation"/>
    <property type="match status" value="1"/>
</dbReference>
<evidence type="ECO:0000256" key="1">
    <source>
        <dbReference type="ARBA" id="ARBA00001957"/>
    </source>
</evidence>
<dbReference type="SUPFAM" id="SSF52777">
    <property type="entry name" value="CoA-dependent acyltransferases"/>
    <property type="match status" value="2"/>
</dbReference>
<dbReference type="InterPro" id="IPR009081">
    <property type="entry name" value="PP-bd_ACP"/>
</dbReference>
<dbReference type="NCBIfam" id="TIGR01733">
    <property type="entry name" value="AA-adenyl-dom"/>
    <property type="match status" value="2"/>
</dbReference>
<dbReference type="Gene3D" id="3.30.300.30">
    <property type="match status" value="2"/>
</dbReference>
<reference evidence="5 6" key="1">
    <citation type="submission" date="2022-07" db="EMBL/GenBank/DDBJ databases">
        <authorList>
            <person name="Criscuolo A."/>
        </authorList>
    </citation>
    <scope>NUCLEOTIDE SEQUENCE [LARGE SCALE GENOMIC DNA]</scope>
    <source>
        <strain evidence="6">CIP 111951</strain>
    </source>
</reference>
<dbReference type="Gene3D" id="3.30.559.10">
    <property type="entry name" value="Chloramphenicol acetyltransferase-like domain"/>
    <property type="match status" value="1"/>
</dbReference>
<dbReference type="Proteomes" id="UP001152485">
    <property type="component" value="Unassembled WGS sequence"/>
</dbReference>
<dbReference type="PROSITE" id="PS00012">
    <property type="entry name" value="PHOSPHOPANTETHEINE"/>
    <property type="match status" value="2"/>
</dbReference>
<dbReference type="Gene3D" id="1.10.1200.10">
    <property type="entry name" value="ACP-like"/>
    <property type="match status" value="2"/>
</dbReference>
<dbReference type="SMART" id="SM00823">
    <property type="entry name" value="PKS_PP"/>
    <property type="match status" value="2"/>
</dbReference>
<evidence type="ECO:0000313" key="5">
    <source>
        <dbReference type="EMBL" id="CAH9063374.1"/>
    </source>
</evidence>
<dbReference type="InterPro" id="IPR006162">
    <property type="entry name" value="Ppantetheine_attach_site"/>
</dbReference>
<accession>A0ABM9GKH3</accession>
<dbReference type="InterPro" id="IPR001242">
    <property type="entry name" value="Condensation_dom"/>
</dbReference>
<feature type="domain" description="Carrier" evidence="4">
    <location>
        <begin position="555"/>
        <end position="629"/>
    </location>
</feature>
<keyword evidence="2" id="KW-0596">Phosphopantetheine</keyword>
<dbReference type="EMBL" id="CAMAPD010000014">
    <property type="protein sequence ID" value="CAH9063374.1"/>
    <property type="molecule type" value="Genomic_DNA"/>
</dbReference>
<dbReference type="Pfam" id="PF00501">
    <property type="entry name" value="AMP-binding"/>
    <property type="match status" value="2"/>
</dbReference>
<dbReference type="InterPro" id="IPR023213">
    <property type="entry name" value="CAT-like_dom_sf"/>
</dbReference>
<dbReference type="CDD" id="cd17643">
    <property type="entry name" value="A_NRPS_Cytc1-like"/>
    <property type="match status" value="1"/>
</dbReference>
<dbReference type="SUPFAM" id="SSF47336">
    <property type="entry name" value="ACP-like"/>
    <property type="match status" value="2"/>
</dbReference>
<dbReference type="InterPro" id="IPR020806">
    <property type="entry name" value="PKS_PP-bd"/>
</dbReference>
<dbReference type="PROSITE" id="PS50075">
    <property type="entry name" value="CARRIER"/>
    <property type="match status" value="2"/>
</dbReference>
<protein>
    <submittedName>
        <fullName evidence="5">Surfactin synthase subunit 2</fullName>
    </submittedName>
</protein>
<dbReference type="PANTHER" id="PTHR45527:SF14">
    <property type="entry name" value="PLIPASTATIN SYNTHASE SUBUNIT B"/>
    <property type="match status" value="1"/>
</dbReference>
<evidence type="ECO:0000313" key="6">
    <source>
        <dbReference type="Proteomes" id="UP001152485"/>
    </source>
</evidence>
<evidence type="ECO:0000256" key="2">
    <source>
        <dbReference type="ARBA" id="ARBA00022450"/>
    </source>
</evidence>
<evidence type="ECO:0000256" key="3">
    <source>
        <dbReference type="ARBA" id="ARBA00022553"/>
    </source>
</evidence>
<dbReference type="InterPro" id="IPR010071">
    <property type="entry name" value="AA_adenyl_dom"/>
</dbReference>
<feature type="domain" description="Carrier" evidence="4">
    <location>
        <begin position="1612"/>
        <end position="1689"/>
    </location>
</feature>
<dbReference type="InterPro" id="IPR036736">
    <property type="entry name" value="ACP-like_sf"/>
</dbReference>
<dbReference type="RefSeq" id="WP_261594193.1">
    <property type="nucleotide sequence ID" value="NZ_CAMAPD010000014.1"/>
</dbReference>
<comment type="caution">
    <text evidence="5">The sequence shown here is derived from an EMBL/GenBank/DDBJ whole genome shotgun (WGS) entry which is preliminary data.</text>
</comment>
<dbReference type="Gene3D" id="3.40.50.12780">
    <property type="entry name" value="N-terminal domain of ligase-like"/>
    <property type="match status" value="2"/>
</dbReference>
<dbReference type="CDD" id="cd05930">
    <property type="entry name" value="A_NRPS"/>
    <property type="match status" value="1"/>
</dbReference>
<keyword evidence="3" id="KW-0597">Phosphoprotein</keyword>
<dbReference type="InterPro" id="IPR000873">
    <property type="entry name" value="AMP-dep_synth/lig_dom"/>
</dbReference>
<dbReference type="InterPro" id="IPR045851">
    <property type="entry name" value="AMP-bd_C_sf"/>
</dbReference>
<dbReference type="InterPro" id="IPR042099">
    <property type="entry name" value="ANL_N_sf"/>
</dbReference>
<proteinExistence type="predicted"/>